<organism evidence="2 3">
    <name type="scientific">Lysinibacillus sphaericus</name>
    <name type="common">Bacillus sphaericus</name>
    <dbReference type="NCBI Taxonomy" id="1421"/>
    <lineage>
        <taxon>Bacteria</taxon>
        <taxon>Bacillati</taxon>
        <taxon>Bacillota</taxon>
        <taxon>Bacilli</taxon>
        <taxon>Bacillales</taxon>
        <taxon>Bacillaceae</taxon>
        <taxon>Lysinibacillus</taxon>
    </lineage>
</organism>
<protein>
    <recommendedName>
        <fullName evidence="1">Actin-like protein N-terminal domain-containing protein</fullName>
    </recommendedName>
</protein>
<sequence>MNNHFAIAVDSGKHTTKSVFSINGNLHKYKFRTLVQEVQDLGVELTPTNQIVELDGKTFLIGDMNSEAQSNYDISKHSIEHLLCIYLAITKYLTQIDSKNIGIPNIRLAVNVPLNIYKNSVLKAKYEQFIQNQQKTISLRVNRKAFIFRIDKIILLPEGTGPIYQRINEFKLKRSLIIDIGD</sequence>
<evidence type="ECO:0000313" key="2">
    <source>
        <dbReference type="EMBL" id="TQR33636.1"/>
    </source>
</evidence>
<dbReference type="RefSeq" id="WP_142508894.1">
    <property type="nucleotide sequence ID" value="NZ_SADV01000007.1"/>
</dbReference>
<comment type="caution">
    <text evidence="2">The sequence shown here is derived from an EMBL/GenBank/DDBJ whole genome shotgun (WGS) entry which is preliminary data.</text>
</comment>
<dbReference type="OrthoDB" id="1883643at2"/>
<reference evidence="2 3" key="1">
    <citation type="submission" date="2018-03" db="EMBL/GenBank/DDBJ databases">
        <title>Aerobic endospore-forming bacteria genome sequencing and assembly.</title>
        <authorList>
            <person name="Cavalcante D.A."/>
            <person name="Driks A."/>
            <person name="Putonti C."/>
            <person name="De-Souza M.T."/>
        </authorList>
    </citation>
    <scope>NUCLEOTIDE SEQUENCE [LARGE SCALE GENOMIC DNA]</scope>
    <source>
        <strain evidence="2 3">SDF0037</strain>
    </source>
</reference>
<dbReference type="Pfam" id="PF17989">
    <property type="entry name" value="ALP_N"/>
    <property type="match status" value="1"/>
</dbReference>
<accession>A0A544UK48</accession>
<dbReference type="Proteomes" id="UP000317944">
    <property type="component" value="Unassembled WGS sequence"/>
</dbReference>
<dbReference type="EMBL" id="SADV01000007">
    <property type="protein sequence ID" value="TQR33636.1"/>
    <property type="molecule type" value="Genomic_DNA"/>
</dbReference>
<evidence type="ECO:0000259" key="1">
    <source>
        <dbReference type="Pfam" id="PF17989"/>
    </source>
</evidence>
<dbReference type="AlphaFoldDB" id="A0A544UK48"/>
<gene>
    <name evidence="2" type="ORF">C7Y47_11400</name>
</gene>
<name>A0A544UK48_LYSSH</name>
<dbReference type="SUPFAM" id="SSF53067">
    <property type="entry name" value="Actin-like ATPase domain"/>
    <property type="match status" value="1"/>
</dbReference>
<feature type="domain" description="Actin-like protein N-terminal" evidence="1">
    <location>
        <begin position="8"/>
        <end position="161"/>
    </location>
</feature>
<dbReference type="InterPro" id="IPR040607">
    <property type="entry name" value="ALP_N"/>
</dbReference>
<proteinExistence type="predicted"/>
<evidence type="ECO:0000313" key="3">
    <source>
        <dbReference type="Proteomes" id="UP000317944"/>
    </source>
</evidence>
<dbReference type="InterPro" id="IPR043129">
    <property type="entry name" value="ATPase_NBD"/>
</dbReference>
<dbReference type="Gene3D" id="3.30.420.40">
    <property type="match status" value="1"/>
</dbReference>